<dbReference type="Proteomes" id="UP000615446">
    <property type="component" value="Unassembled WGS sequence"/>
</dbReference>
<dbReference type="EMBL" id="BLAL01000205">
    <property type="protein sequence ID" value="GES91502.1"/>
    <property type="molecule type" value="Genomic_DNA"/>
</dbReference>
<accession>A0A8H3LRR8</accession>
<evidence type="ECO:0000313" key="2">
    <source>
        <dbReference type="Proteomes" id="UP000615446"/>
    </source>
</evidence>
<gene>
    <name evidence="1" type="ORF">RCL2_001830900</name>
</gene>
<dbReference type="AlphaFoldDB" id="A0A8H3LRR8"/>
<name>A0A8H3LRR8_9GLOM</name>
<organism evidence="1 2">
    <name type="scientific">Rhizophagus clarus</name>
    <dbReference type="NCBI Taxonomy" id="94130"/>
    <lineage>
        <taxon>Eukaryota</taxon>
        <taxon>Fungi</taxon>
        <taxon>Fungi incertae sedis</taxon>
        <taxon>Mucoromycota</taxon>
        <taxon>Glomeromycotina</taxon>
        <taxon>Glomeromycetes</taxon>
        <taxon>Glomerales</taxon>
        <taxon>Glomeraceae</taxon>
        <taxon>Rhizophagus</taxon>
    </lineage>
</organism>
<proteinExistence type="predicted"/>
<comment type="caution">
    <text evidence="1">The sequence shown here is derived from an EMBL/GenBank/DDBJ whole genome shotgun (WGS) entry which is preliminary data.</text>
</comment>
<evidence type="ECO:0000313" key="1">
    <source>
        <dbReference type="EMBL" id="GES91502.1"/>
    </source>
</evidence>
<protein>
    <submittedName>
        <fullName evidence="1">Uncharacterized protein</fullName>
    </submittedName>
</protein>
<reference evidence="1" key="1">
    <citation type="submission" date="2019-10" db="EMBL/GenBank/DDBJ databases">
        <title>Conservation and host-specific expression of non-tandemly repeated heterogenous ribosome RNA gene in arbuscular mycorrhizal fungi.</title>
        <authorList>
            <person name="Maeda T."/>
            <person name="Kobayashi Y."/>
            <person name="Nakagawa T."/>
            <person name="Ezawa T."/>
            <person name="Yamaguchi K."/>
            <person name="Bino T."/>
            <person name="Nishimoto Y."/>
            <person name="Shigenobu S."/>
            <person name="Kawaguchi M."/>
        </authorList>
    </citation>
    <scope>NUCLEOTIDE SEQUENCE</scope>
    <source>
        <strain evidence="1">HR1</strain>
    </source>
</reference>
<dbReference type="OrthoDB" id="2392326at2759"/>
<sequence length="351" mass="41194">MLKIVLQSLPLKHYNNLENYEKHLIYFFAHHIRKTYLNYQFNVNLQEFDLDGALIIVDFKMRILSQSSWKMKAAFFEKRGWISIISDNSPHYHNSELIIILSHWYDWYEIEIRKWMFLEAGKAKTIIDSYYAQLTHAMKQYVRLGYKITEEQDIENAIQTLAETHIAYLEPNCENSLWPVKGENVGYILACALPHTGLWHYFSPEKITKIAKRAIEKPQPIAVHHTNPTKLWTVLIPRLLATNILENTMEMSDLTNDPECTMKTKSIRIFFAGWTLKEHQKSIQKWDIKLIPEQIKALLTTMFLNANQGEISKEDILKTSTIHNWIARAAASFKIYMLERTLEEAEASNIM</sequence>